<dbReference type="GO" id="GO:0008932">
    <property type="term" value="F:lytic endotransglycosylase activity"/>
    <property type="evidence" value="ECO:0007669"/>
    <property type="project" value="UniProtKB-UniRule"/>
</dbReference>
<protein>
    <recommendedName>
        <fullName evidence="7">Endolytic murein transglycosylase</fullName>
        <ecNumber evidence="7">4.2.2.29</ecNumber>
    </recommendedName>
    <alternativeName>
        <fullName evidence="7">Peptidoglycan lytic transglycosylase</fullName>
    </alternativeName>
    <alternativeName>
        <fullName evidence="7">Peptidoglycan polymerization terminase</fullName>
    </alternativeName>
</protein>
<dbReference type="PANTHER" id="PTHR30518">
    <property type="entry name" value="ENDOLYTIC MUREIN TRANSGLYCOSYLASE"/>
    <property type="match status" value="1"/>
</dbReference>
<keyword evidence="3 7" id="KW-1133">Transmembrane helix</keyword>
<dbReference type="EMBL" id="PFAS01000036">
    <property type="protein sequence ID" value="PIT93841.1"/>
    <property type="molecule type" value="Genomic_DNA"/>
</dbReference>
<evidence type="ECO:0000256" key="2">
    <source>
        <dbReference type="ARBA" id="ARBA00022692"/>
    </source>
</evidence>
<dbReference type="Proteomes" id="UP000229335">
    <property type="component" value="Unassembled WGS sequence"/>
</dbReference>
<dbReference type="EC" id="4.2.2.29" evidence="7"/>
<dbReference type="AlphaFoldDB" id="A0A2M6WM02"/>
<keyword evidence="1 7" id="KW-1003">Cell membrane</keyword>
<comment type="caution">
    <text evidence="8">The sequence shown here is derived from an EMBL/GenBank/DDBJ whole genome shotgun (WGS) entry which is preliminary data.</text>
</comment>
<reference evidence="9" key="1">
    <citation type="submission" date="2017-09" db="EMBL/GenBank/DDBJ databases">
        <title>Depth-based differentiation of microbial function through sediment-hosted aquifers and enrichment of novel symbionts in the deep terrestrial subsurface.</title>
        <authorList>
            <person name="Probst A.J."/>
            <person name="Ladd B."/>
            <person name="Jarett J.K."/>
            <person name="Geller-Mcgrath D.E."/>
            <person name="Sieber C.M.K."/>
            <person name="Emerson J.B."/>
            <person name="Anantharaman K."/>
            <person name="Thomas B.C."/>
            <person name="Malmstrom R."/>
            <person name="Stieglmeier M."/>
            <person name="Klingl A."/>
            <person name="Woyke T."/>
            <person name="Ryan C.M."/>
            <person name="Banfield J.F."/>
        </authorList>
    </citation>
    <scope>NUCLEOTIDE SEQUENCE [LARGE SCALE GENOMIC DNA]</scope>
</reference>
<dbReference type="Gene3D" id="3.30.1490.480">
    <property type="entry name" value="Endolytic murein transglycosylase"/>
    <property type="match status" value="1"/>
</dbReference>
<dbReference type="Pfam" id="PF02618">
    <property type="entry name" value="YceG"/>
    <property type="match status" value="1"/>
</dbReference>
<evidence type="ECO:0000256" key="6">
    <source>
        <dbReference type="ARBA" id="ARBA00023316"/>
    </source>
</evidence>
<dbReference type="GO" id="GO:0005886">
    <property type="term" value="C:plasma membrane"/>
    <property type="evidence" value="ECO:0007669"/>
    <property type="project" value="UniProtKB-SubCell"/>
</dbReference>
<feature type="transmembrane region" description="Helical" evidence="7">
    <location>
        <begin position="6"/>
        <end position="27"/>
    </location>
</feature>
<dbReference type="HAMAP" id="MF_02065">
    <property type="entry name" value="MltG"/>
    <property type="match status" value="1"/>
</dbReference>
<organism evidence="8 9">
    <name type="scientific">Candidatus Falkowbacteria bacterium CG10_big_fil_rev_8_21_14_0_10_43_11</name>
    <dbReference type="NCBI Taxonomy" id="1974568"/>
    <lineage>
        <taxon>Bacteria</taxon>
        <taxon>Candidatus Falkowiibacteriota</taxon>
    </lineage>
</organism>
<evidence type="ECO:0000256" key="3">
    <source>
        <dbReference type="ARBA" id="ARBA00022989"/>
    </source>
</evidence>
<keyword evidence="5 7" id="KW-0456">Lyase</keyword>
<keyword evidence="6 7" id="KW-0961">Cell wall biogenesis/degradation</keyword>
<dbReference type="NCBIfam" id="TIGR00247">
    <property type="entry name" value="endolytic transglycosylase MltG"/>
    <property type="match status" value="1"/>
</dbReference>
<comment type="similarity">
    <text evidence="7">Belongs to the transglycosylase MltG family.</text>
</comment>
<evidence type="ECO:0000256" key="4">
    <source>
        <dbReference type="ARBA" id="ARBA00023136"/>
    </source>
</evidence>
<dbReference type="GO" id="GO:0071555">
    <property type="term" value="P:cell wall organization"/>
    <property type="evidence" value="ECO:0007669"/>
    <property type="project" value="UniProtKB-KW"/>
</dbReference>
<evidence type="ECO:0000313" key="9">
    <source>
        <dbReference type="Proteomes" id="UP000229335"/>
    </source>
</evidence>
<proteinExistence type="inferred from homology"/>
<accession>A0A2M6WM02</accession>
<dbReference type="GO" id="GO:0009252">
    <property type="term" value="P:peptidoglycan biosynthetic process"/>
    <property type="evidence" value="ECO:0007669"/>
    <property type="project" value="UniProtKB-UniRule"/>
</dbReference>
<dbReference type="PANTHER" id="PTHR30518:SF2">
    <property type="entry name" value="ENDOLYTIC MUREIN TRANSGLYCOSYLASE"/>
    <property type="match status" value="1"/>
</dbReference>
<comment type="catalytic activity">
    <reaction evidence="7">
        <text>a peptidoglycan chain = a peptidoglycan chain with N-acetyl-1,6-anhydromuramyl-[peptide] at the reducing end + a peptidoglycan chain with N-acetylglucosamine at the non-reducing end.</text>
        <dbReference type="EC" id="4.2.2.29"/>
    </reaction>
</comment>
<dbReference type="CDD" id="cd08010">
    <property type="entry name" value="MltG_like"/>
    <property type="match status" value="1"/>
</dbReference>
<name>A0A2M6WM02_9BACT</name>
<evidence type="ECO:0000256" key="1">
    <source>
        <dbReference type="ARBA" id="ARBA00022475"/>
    </source>
</evidence>
<evidence type="ECO:0000256" key="7">
    <source>
        <dbReference type="HAMAP-Rule" id="MF_02065"/>
    </source>
</evidence>
<gene>
    <name evidence="7" type="primary">mltG</name>
    <name evidence="8" type="ORF">COU00_02205</name>
</gene>
<feature type="site" description="Important for catalytic activity" evidence="7">
    <location>
        <position position="233"/>
    </location>
</feature>
<dbReference type="InterPro" id="IPR003770">
    <property type="entry name" value="MLTG-like"/>
</dbReference>
<evidence type="ECO:0000256" key="5">
    <source>
        <dbReference type="ARBA" id="ARBA00023239"/>
    </source>
</evidence>
<keyword evidence="2 7" id="KW-0812">Transmembrane</keyword>
<evidence type="ECO:0000313" key="8">
    <source>
        <dbReference type="EMBL" id="PIT93841.1"/>
    </source>
</evidence>
<keyword evidence="4 7" id="KW-0472">Membrane</keyword>
<comment type="function">
    <text evidence="7">Functions as a peptidoglycan terminase that cleaves nascent peptidoglycan strands endolytically to terminate their elongation.</text>
</comment>
<sequence>MLQKLTTYLGISLSLAVLIIATLYLTVWRGINEPMQMESAEVNFIIEQGQGVRQIGNQLAKEGLIRRPFYFYFYTAFKKTDKSLKAGEYLLNKNINLREIAKKLAGGDIAERERTIKILEGWNIKEIGEYLEKNNIARADDFIALTKPAPGACFSLESCQVSVLSEIPVGATLEGYLFPDTYRIFKNAAAEDIIAKMLKNFDAKLTPSLRADIKKQGKTLPEIITLASIIEKEVPRSEDMKKIAGIFYQRLKISMALQSDATVNFVTGKGATRPSAEDLQVASPYNTYKYRDLPPGPISNPGIEAIKAAIYPVKSDYFYFLTTPAGQVIYSRTYAEHLAEKYKYYK</sequence>
<comment type="subcellular location">
    <subcellularLocation>
        <location evidence="7">Cell membrane</location>
        <topology evidence="7">Single-pass membrane protein</topology>
    </subcellularLocation>
</comment>